<evidence type="ECO:0000313" key="1">
    <source>
        <dbReference type="EMBL" id="OAD22582.1"/>
    </source>
</evidence>
<dbReference type="AlphaFoldDB" id="A0A176S399"/>
<keyword evidence="2" id="KW-1185">Reference proteome</keyword>
<dbReference type="Proteomes" id="UP000076962">
    <property type="component" value="Unassembled WGS sequence"/>
</dbReference>
<accession>A0A176S399</accession>
<name>A0A176S399_9GAMM</name>
<comment type="caution">
    <text evidence="1">The sequence shown here is derived from an EMBL/GenBank/DDBJ whole genome shotgun (WGS) entry which is preliminary data.</text>
</comment>
<sequence length="103" mass="10507">MGLGEAKDGAAGTALFPAIGARFNVHTQPAAVPAKISLRYGPPVDNIAINSVDTALVMNVIQKPCTTPVDLGTGITTGPKVTSKTFKGGDPFDCLAIGRIGRS</sequence>
<gene>
    <name evidence="1" type="ORF">THIOM_001605</name>
</gene>
<protein>
    <submittedName>
        <fullName evidence="1">Uncharacterized protein</fullName>
    </submittedName>
</protein>
<proteinExistence type="predicted"/>
<dbReference type="EMBL" id="LUTY01000856">
    <property type="protein sequence ID" value="OAD22582.1"/>
    <property type="molecule type" value="Genomic_DNA"/>
</dbReference>
<evidence type="ECO:0000313" key="2">
    <source>
        <dbReference type="Proteomes" id="UP000076962"/>
    </source>
</evidence>
<reference evidence="1 2" key="1">
    <citation type="submission" date="2016-05" db="EMBL/GenBank/DDBJ databases">
        <title>Single-cell genome of chain-forming Candidatus Thiomargarita nelsonii and comparison to other large sulfur-oxidizing bacteria.</title>
        <authorList>
            <person name="Winkel M."/>
            <person name="Salman V."/>
            <person name="Woyke T."/>
            <person name="Schulz-Vogt H."/>
            <person name="Richter M."/>
            <person name="Flood B."/>
            <person name="Bailey J."/>
            <person name="Amann R."/>
            <person name="Mussmann M."/>
        </authorList>
    </citation>
    <scope>NUCLEOTIDE SEQUENCE [LARGE SCALE GENOMIC DNA]</scope>
    <source>
        <strain evidence="1 2">THI036</strain>
    </source>
</reference>
<organism evidence="1 2">
    <name type="scientific">Candidatus Thiomargarita nelsonii</name>
    <dbReference type="NCBI Taxonomy" id="1003181"/>
    <lineage>
        <taxon>Bacteria</taxon>
        <taxon>Pseudomonadati</taxon>
        <taxon>Pseudomonadota</taxon>
        <taxon>Gammaproteobacteria</taxon>
        <taxon>Thiotrichales</taxon>
        <taxon>Thiotrichaceae</taxon>
        <taxon>Thiomargarita</taxon>
    </lineage>
</organism>